<organism evidence="1 2">
    <name type="scientific">Turnera subulata</name>
    <dbReference type="NCBI Taxonomy" id="218843"/>
    <lineage>
        <taxon>Eukaryota</taxon>
        <taxon>Viridiplantae</taxon>
        <taxon>Streptophyta</taxon>
        <taxon>Embryophyta</taxon>
        <taxon>Tracheophyta</taxon>
        <taxon>Spermatophyta</taxon>
        <taxon>Magnoliopsida</taxon>
        <taxon>eudicotyledons</taxon>
        <taxon>Gunneridae</taxon>
        <taxon>Pentapetalae</taxon>
        <taxon>rosids</taxon>
        <taxon>fabids</taxon>
        <taxon>Malpighiales</taxon>
        <taxon>Passifloraceae</taxon>
        <taxon>Turnera</taxon>
    </lineage>
</organism>
<dbReference type="Proteomes" id="UP001141552">
    <property type="component" value="Unassembled WGS sequence"/>
</dbReference>
<dbReference type="EMBL" id="JAKUCV010002536">
    <property type="protein sequence ID" value="KAJ4842263.1"/>
    <property type="molecule type" value="Genomic_DNA"/>
</dbReference>
<dbReference type="AlphaFoldDB" id="A0A9Q0JHT0"/>
<evidence type="ECO:0000313" key="1">
    <source>
        <dbReference type="EMBL" id="KAJ4842263.1"/>
    </source>
</evidence>
<sequence>MPFVIKNGFNNAYAFLLLLPGSLELVNRRIGAARRSCSPAKRLQRVGNSILWRKIGFLAEESMDSSRVRDLAAICLTGNRCRNGSPC</sequence>
<reference evidence="1" key="1">
    <citation type="submission" date="2022-02" db="EMBL/GenBank/DDBJ databases">
        <authorList>
            <person name="Henning P.M."/>
            <person name="McCubbin A.G."/>
            <person name="Shore J.S."/>
        </authorList>
    </citation>
    <scope>NUCLEOTIDE SEQUENCE</scope>
    <source>
        <strain evidence="1">F60SS</strain>
        <tissue evidence="1">Leaves</tissue>
    </source>
</reference>
<comment type="caution">
    <text evidence="1">The sequence shown here is derived from an EMBL/GenBank/DDBJ whole genome shotgun (WGS) entry which is preliminary data.</text>
</comment>
<gene>
    <name evidence="1" type="ORF">Tsubulata_045603</name>
</gene>
<proteinExistence type="predicted"/>
<evidence type="ECO:0000313" key="2">
    <source>
        <dbReference type="Proteomes" id="UP001141552"/>
    </source>
</evidence>
<reference evidence="1" key="2">
    <citation type="journal article" date="2023" name="Plants (Basel)">
        <title>Annotation of the Turnera subulata (Passifloraceae) Draft Genome Reveals the S-Locus Evolved after the Divergence of Turneroideae from Passifloroideae in a Stepwise Manner.</title>
        <authorList>
            <person name="Henning P.M."/>
            <person name="Roalson E.H."/>
            <person name="Mir W."/>
            <person name="McCubbin A.G."/>
            <person name="Shore J.S."/>
        </authorList>
    </citation>
    <scope>NUCLEOTIDE SEQUENCE</scope>
    <source>
        <strain evidence="1">F60SS</strain>
    </source>
</reference>
<keyword evidence="2" id="KW-1185">Reference proteome</keyword>
<protein>
    <submittedName>
        <fullName evidence="1">Uncharacterized protein</fullName>
    </submittedName>
</protein>
<accession>A0A9Q0JHT0</accession>
<name>A0A9Q0JHT0_9ROSI</name>